<dbReference type="InterPro" id="IPR035070">
    <property type="entry name" value="Streptogrisin_prodomain"/>
</dbReference>
<dbReference type="Gene3D" id="2.40.10.10">
    <property type="entry name" value="Trypsin-like serine proteases"/>
    <property type="match status" value="2"/>
</dbReference>
<evidence type="ECO:0000313" key="11">
    <source>
        <dbReference type="EMBL" id="MFC0679652.1"/>
    </source>
</evidence>
<gene>
    <name evidence="11" type="ORF">ACFFGH_17580</name>
</gene>
<dbReference type="InterPro" id="IPR037295">
    <property type="entry name" value="Alpha-lytic_protease_prodomain"/>
</dbReference>
<comment type="similarity">
    <text evidence="1">Belongs to the peptidase S1 family.</text>
</comment>
<evidence type="ECO:0000256" key="7">
    <source>
        <dbReference type="ARBA" id="ARBA00023157"/>
    </source>
</evidence>
<name>A0ABV6RRQ1_9GAMM</name>
<keyword evidence="5" id="KW-0720">Serine protease</keyword>
<dbReference type="SUPFAM" id="SSF54806">
    <property type="entry name" value="Alpha-lytic protease prodomain"/>
    <property type="match status" value="2"/>
</dbReference>
<dbReference type="EMBL" id="JBHLTG010000004">
    <property type="protein sequence ID" value="MFC0679652.1"/>
    <property type="molecule type" value="Genomic_DNA"/>
</dbReference>
<dbReference type="InterPro" id="IPR001254">
    <property type="entry name" value="Trypsin_dom"/>
</dbReference>
<feature type="domain" description="Peptidase S1" evidence="9">
    <location>
        <begin position="203"/>
        <end position="365"/>
    </location>
</feature>
<reference evidence="11 12" key="1">
    <citation type="submission" date="2024-09" db="EMBL/GenBank/DDBJ databases">
        <authorList>
            <person name="Sun Q."/>
            <person name="Mori K."/>
        </authorList>
    </citation>
    <scope>NUCLEOTIDE SEQUENCE [LARGE SCALE GENOMIC DNA]</scope>
    <source>
        <strain evidence="11 12">KCTC 23076</strain>
    </source>
</reference>
<organism evidence="11 12">
    <name type="scientific">Lysobacter korlensis</name>
    <dbReference type="NCBI Taxonomy" id="553636"/>
    <lineage>
        <taxon>Bacteria</taxon>
        <taxon>Pseudomonadati</taxon>
        <taxon>Pseudomonadota</taxon>
        <taxon>Gammaproteobacteria</taxon>
        <taxon>Lysobacterales</taxon>
        <taxon>Lysobacteraceae</taxon>
        <taxon>Lysobacter</taxon>
    </lineage>
</organism>
<evidence type="ECO:0000313" key="12">
    <source>
        <dbReference type="Proteomes" id="UP001589896"/>
    </source>
</evidence>
<evidence type="ECO:0000259" key="9">
    <source>
        <dbReference type="Pfam" id="PF00089"/>
    </source>
</evidence>
<protein>
    <submittedName>
        <fullName evidence="11">S1 family peptidase</fullName>
    </submittedName>
</protein>
<dbReference type="SUPFAM" id="SSF50494">
    <property type="entry name" value="Trypsin-like serine proteases"/>
    <property type="match status" value="1"/>
</dbReference>
<evidence type="ECO:0000256" key="1">
    <source>
        <dbReference type="ARBA" id="ARBA00007664"/>
    </source>
</evidence>
<dbReference type="InterPro" id="IPR009003">
    <property type="entry name" value="Peptidase_S1_PA"/>
</dbReference>
<sequence length="400" mass="42057">MSVSQSLAFAPLKRAALASIVTTAVAFASIGAAAAAPGDDFDPQLKFAMQRDLGIFPHQIAQYLQTERTAQAQEAQAARQLGHRFAGSWIERKADGSFQFVVATTGAGAAVPGAEMRRVRHSLAALEAAKSRLDSVQKRALDWKMLRGVQSWHVDPVTNSVVVNIEPDATADAVDFVAVSGADPSTVRFNTVPGKVQPLANIVGGYEYIVNNSSYCSVGFSVTRGTQKGFVTAGHCGNVGASVNVEGQYVGSFQASRFPTNDRAWVSVGSTHRLYGLVYNYSSRTYPRVAGSTEAGIGASLCRSGRTTGWKCGSITAKNVTVNYSVGAVYGLTQTNVCTGRGDSGGSWITGSGQAQGVTSGGNLPAGSNDNCSLSSSQRQTYFERLNPILSAYGLTLVRG</sequence>
<dbReference type="RefSeq" id="WP_386670623.1">
    <property type="nucleotide sequence ID" value="NZ_JBHLTG010000004.1"/>
</dbReference>
<evidence type="ECO:0000259" key="10">
    <source>
        <dbReference type="Pfam" id="PF02983"/>
    </source>
</evidence>
<dbReference type="InterPro" id="IPR043504">
    <property type="entry name" value="Peptidase_S1_PA_chymotrypsin"/>
</dbReference>
<keyword evidence="3 8" id="KW-0732">Signal</keyword>
<dbReference type="PIRSF" id="PIRSF001134">
    <property type="entry name" value="Streptogrisin"/>
    <property type="match status" value="1"/>
</dbReference>
<dbReference type="Pfam" id="PF02983">
    <property type="entry name" value="Pro_Al_protease"/>
    <property type="match status" value="1"/>
</dbReference>
<dbReference type="Proteomes" id="UP001589896">
    <property type="component" value="Unassembled WGS sequence"/>
</dbReference>
<dbReference type="CDD" id="cd21112">
    <property type="entry name" value="alphaLP-like"/>
    <property type="match status" value="1"/>
</dbReference>
<keyword evidence="4" id="KW-0378">Hydrolase</keyword>
<feature type="signal peptide" evidence="8">
    <location>
        <begin position="1"/>
        <end position="28"/>
    </location>
</feature>
<evidence type="ECO:0000256" key="5">
    <source>
        <dbReference type="ARBA" id="ARBA00022825"/>
    </source>
</evidence>
<evidence type="ECO:0000256" key="8">
    <source>
        <dbReference type="SAM" id="SignalP"/>
    </source>
</evidence>
<evidence type="ECO:0000256" key="6">
    <source>
        <dbReference type="ARBA" id="ARBA00023145"/>
    </source>
</evidence>
<evidence type="ECO:0000256" key="3">
    <source>
        <dbReference type="ARBA" id="ARBA00022729"/>
    </source>
</evidence>
<dbReference type="InterPro" id="IPR004236">
    <property type="entry name" value="Pept_S1_alpha_lytic"/>
</dbReference>
<feature type="domain" description="Peptidase S1A alpha-lytic prodomain" evidence="10">
    <location>
        <begin position="121"/>
        <end position="183"/>
    </location>
</feature>
<accession>A0ABV6RRQ1</accession>
<keyword evidence="7" id="KW-1015">Disulfide bond</keyword>
<dbReference type="Pfam" id="PF00089">
    <property type="entry name" value="Trypsin"/>
    <property type="match status" value="1"/>
</dbReference>
<dbReference type="PRINTS" id="PR00861">
    <property type="entry name" value="ALYTICPTASE"/>
</dbReference>
<comment type="caution">
    <text evidence="11">The sequence shown here is derived from an EMBL/GenBank/DDBJ whole genome shotgun (WGS) entry which is preliminary data.</text>
</comment>
<keyword evidence="2" id="KW-0645">Protease</keyword>
<dbReference type="Gene3D" id="3.30.300.50">
    <property type="match status" value="2"/>
</dbReference>
<feature type="chain" id="PRO_5045533819" evidence="8">
    <location>
        <begin position="29"/>
        <end position="400"/>
    </location>
</feature>
<evidence type="ECO:0000256" key="4">
    <source>
        <dbReference type="ARBA" id="ARBA00022801"/>
    </source>
</evidence>
<proteinExistence type="inferred from homology"/>
<dbReference type="InterPro" id="IPR001316">
    <property type="entry name" value="Pept_S1A_streptogrisin"/>
</dbReference>
<keyword evidence="6" id="KW-0865">Zymogen</keyword>
<keyword evidence="12" id="KW-1185">Reference proteome</keyword>
<evidence type="ECO:0000256" key="2">
    <source>
        <dbReference type="ARBA" id="ARBA00022670"/>
    </source>
</evidence>